<dbReference type="InterPro" id="IPR000524">
    <property type="entry name" value="Tscrpt_reg_HTH_GntR"/>
</dbReference>
<evidence type="ECO:0000256" key="3">
    <source>
        <dbReference type="ARBA" id="ARBA00023163"/>
    </source>
</evidence>
<dbReference type="EMBL" id="FOGI01000008">
    <property type="protein sequence ID" value="SES20895.1"/>
    <property type="molecule type" value="Genomic_DNA"/>
</dbReference>
<evidence type="ECO:0000256" key="2">
    <source>
        <dbReference type="ARBA" id="ARBA00023125"/>
    </source>
</evidence>
<name>A0A1H9VGT4_9PSEU</name>
<proteinExistence type="predicted"/>
<accession>A0A1H9VGT4</accession>
<dbReference type="AlphaFoldDB" id="A0A1H9VGT4"/>
<sequence>MSEARLVGMPPRSSAQAVYAQIADDLRSQIDDGRLAPGEQLPTEQALSDKFDVTRTTVRQALTLLKNEGLVVPSRPRGYFVRKVQRSIFRPQAEFRPRPSSPEMDQWMEEQAQEGRVPSQTITVEIVTPPPVVASRLKLQEGELAVVRRRVRYLDGEPFNLNDSYFPLGLVNNSEIVTPHDIQRGANEVLSELGARQVRAIDEIEVRMPSPVESDRLELGPGVPVAVLRSTGYTKDGQPVRSVVTILPGTRHVIMFERDRPVDSGR</sequence>
<dbReference type="Proteomes" id="UP000199051">
    <property type="component" value="Unassembled WGS sequence"/>
</dbReference>
<keyword evidence="3" id="KW-0804">Transcription</keyword>
<dbReference type="Pfam" id="PF00392">
    <property type="entry name" value="GntR"/>
    <property type="match status" value="1"/>
</dbReference>
<keyword evidence="1" id="KW-0805">Transcription regulation</keyword>
<dbReference type="PANTHER" id="PTHR44846:SF17">
    <property type="entry name" value="GNTR-FAMILY TRANSCRIPTIONAL REGULATOR"/>
    <property type="match status" value="1"/>
</dbReference>
<dbReference type="SUPFAM" id="SSF46785">
    <property type="entry name" value="Winged helix' DNA-binding domain"/>
    <property type="match status" value="1"/>
</dbReference>
<gene>
    <name evidence="5" type="ORF">SAMN04487818_108358</name>
</gene>
<feature type="domain" description="HTH gntR-type" evidence="4">
    <location>
        <begin position="16"/>
        <end position="84"/>
    </location>
</feature>
<protein>
    <submittedName>
        <fullName evidence="5">GntR family transcriptional regulator</fullName>
    </submittedName>
</protein>
<reference evidence="6" key="1">
    <citation type="submission" date="2016-10" db="EMBL/GenBank/DDBJ databases">
        <authorList>
            <person name="Varghese N."/>
            <person name="Submissions S."/>
        </authorList>
    </citation>
    <scope>NUCLEOTIDE SEQUENCE [LARGE SCALE GENOMIC DNA]</scope>
    <source>
        <strain evidence="6">DSM 44260</strain>
    </source>
</reference>
<dbReference type="PRINTS" id="PR00035">
    <property type="entry name" value="HTHGNTR"/>
</dbReference>
<dbReference type="SMART" id="SM00866">
    <property type="entry name" value="UTRA"/>
    <property type="match status" value="1"/>
</dbReference>
<dbReference type="Gene3D" id="3.40.1410.10">
    <property type="entry name" value="Chorismate lyase-like"/>
    <property type="match status" value="1"/>
</dbReference>
<dbReference type="PANTHER" id="PTHR44846">
    <property type="entry name" value="MANNOSYL-D-GLYCERATE TRANSPORT/METABOLISM SYSTEM REPRESSOR MNGR-RELATED"/>
    <property type="match status" value="1"/>
</dbReference>
<dbReference type="Pfam" id="PF07702">
    <property type="entry name" value="UTRA"/>
    <property type="match status" value="1"/>
</dbReference>
<dbReference type="InterPro" id="IPR036388">
    <property type="entry name" value="WH-like_DNA-bd_sf"/>
</dbReference>
<evidence type="ECO:0000313" key="6">
    <source>
        <dbReference type="Proteomes" id="UP000199051"/>
    </source>
</evidence>
<dbReference type="GO" id="GO:0045892">
    <property type="term" value="P:negative regulation of DNA-templated transcription"/>
    <property type="evidence" value="ECO:0007669"/>
    <property type="project" value="TreeGrafter"/>
</dbReference>
<evidence type="ECO:0000259" key="4">
    <source>
        <dbReference type="PROSITE" id="PS50949"/>
    </source>
</evidence>
<organism evidence="5 6">
    <name type="scientific">Actinokineospora terrae</name>
    <dbReference type="NCBI Taxonomy" id="155974"/>
    <lineage>
        <taxon>Bacteria</taxon>
        <taxon>Bacillati</taxon>
        <taxon>Actinomycetota</taxon>
        <taxon>Actinomycetes</taxon>
        <taxon>Pseudonocardiales</taxon>
        <taxon>Pseudonocardiaceae</taxon>
        <taxon>Actinokineospora</taxon>
    </lineage>
</organism>
<keyword evidence="6" id="KW-1185">Reference proteome</keyword>
<evidence type="ECO:0000313" key="5">
    <source>
        <dbReference type="EMBL" id="SES20895.1"/>
    </source>
</evidence>
<dbReference type="InterPro" id="IPR050679">
    <property type="entry name" value="Bact_HTH_transcr_reg"/>
</dbReference>
<dbReference type="Gene3D" id="1.10.10.10">
    <property type="entry name" value="Winged helix-like DNA-binding domain superfamily/Winged helix DNA-binding domain"/>
    <property type="match status" value="1"/>
</dbReference>
<evidence type="ECO:0000256" key="1">
    <source>
        <dbReference type="ARBA" id="ARBA00023015"/>
    </source>
</evidence>
<dbReference type="InterPro" id="IPR036390">
    <property type="entry name" value="WH_DNA-bd_sf"/>
</dbReference>
<dbReference type="SUPFAM" id="SSF64288">
    <property type="entry name" value="Chorismate lyase-like"/>
    <property type="match status" value="1"/>
</dbReference>
<dbReference type="InterPro" id="IPR028978">
    <property type="entry name" value="Chorismate_lyase_/UTRA_dom_sf"/>
</dbReference>
<dbReference type="GO" id="GO:0003677">
    <property type="term" value="F:DNA binding"/>
    <property type="evidence" value="ECO:0007669"/>
    <property type="project" value="UniProtKB-KW"/>
</dbReference>
<dbReference type="STRING" id="155974.SAMN04487818_108358"/>
<keyword evidence="2" id="KW-0238">DNA-binding</keyword>
<dbReference type="SMART" id="SM00345">
    <property type="entry name" value="HTH_GNTR"/>
    <property type="match status" value="1"/>
</dbReference>
<dbReference type="PROSITE" id="PS50949">
    <property type="entry name" value="HTH_GNTR"/>
    <property type="match status" value="1"/>
</dbReference>
<dbReference type="InterPro" id="IPR011663">
    <property type="entry name" value="UTRA"/>
</dbReference>
<dbReference type="GO" id="GO:0003700">
    <property type="term" value="F:DNA-binding transcription factor activity"/>
    <property type="evidence" value="ECO:0007669"/>
    <property type="project" value="InterPro"/>
</dbReference>
<dbReference type="CDD" id="cd07377">
    <property type="entry name" value="WHTH_GntR"/>
    <property type="match status" value="1"/>
</dbReference>